<feature type="compositionally biased region" description="Basic and acidic residues" evidence="2">
    <location>
        <begin position="90"/>
        <end position="107"/>
    </location>
</feature>
<keyword evidence="3" id="KW-0812">Transmembrane</keyword>
<feature type="region of interest" description="Disordered" evidence="2">
    <location>
        <begin position="58"/>
        <end position="116"/>
    </location>
</feature>
<feature type="compositionally biased region" description="Polar residues" evidence="2">
    <location>
        <begin position="274"/>
        <end position="299"/>
    </location>
</feature>
<dbReference type="SUPFAM" id="SSF50891">
    <property type="entry name" value="Cyclophilin-like"/>
    <property type="match status" value="1"/>
</dbReference>
<dbReference type="InterPro" id="IPR044666">
    <property type="entry name" value="Cyclophilin_A-like"/>
</dbReference>
<feature type="transmembrane region" description="Helical" evidence="3">
    <location>
        <begin position="32"/>
        <end position="54"/>
    </location>
</feature>
<keyword evidence="6" id="KW-1185">Reference proteome</keyword>
<sequence length="299" mass="31712">MPSNEQRRAAAKRKLERQLASRAERARKRKRLSIAGSALGVVIVVAAVTGVYFLTKGDDADNTAAEPKDASLTSAPPPAAKAKPAQVTCDYRDGRRPADKPVHKPERTQVPTTGNDAKVSLSVETSAGPLGLTLNNAESPCTVNSFMNLVDQRYFNDTSCHRMTATDGLKVLQCGDPVASGMGGPGYEFDNEYPTDQYAPNDPTIPASVAYKRGVLAMANANSSAGSTGLDGMATNGSQFFIVYGDSELPPQYTIFGTVDENSLKTLDKIAQGGQDNSNGPGDGKPNTQVTIQSVRLDR</sequence>
<dbReference type="CDD" id="cd00317">
    <property type="entry name" value="cyclophilin"/>
    <property type="match status" value="1"/>
</dbReference>
<dbReference type="PANTHER" id="PTHR45625:SF3">
    <property type="entry name" value="PEPTIDYL-PROLYL CIS-TRANS ISOMERASE B-RELATED"/>
    <property type="match status" value="1"/>
</dbReference>
<comment type="caution">
    <text evidence="5">The sequence shown here is derived from an EMBL/GenBank/DDBJ whole genome shotgun (WGS) entry which is preliminary data.</text>
</comment>
<dbReference type="Proteomes" id="UP000655751">
    <property type="component" value="Unassembled WGS sequence"/>
</dbReference>
<organism evidence="5 6">
    <name type="scientific">Nocardia bovistercoris</name>
    <dbReference type="NCBI Taxonomy" id="2785916"/>
    <lineage>
        <taxon>Bacteria</taxon>
        <taxon>Bacillati</taxon>
        <taxon>Actinomycetota</taxon>
        <taxon>Actinomycetes</taxon>
        <taxon>Mycobacteriales</taxon>
        <taxon>Nocardiaceae</taxon>
        <taxon>Nocardia</taxon>
    </lineage>
</organism>
<dbReference type="InterPro" id="IPR002130">
    <property type="entry name" value="Cyclophilin-type_PPIase_dom"/>
</dbReference>
<dbReference type="EMBL" id="JADMLG010000001">
    <property type="protein sequence ID" value="MBH0774944.1"/>
    <property type="molecule type" value="Genomic_DNA"/>
</dbReference>
<gene>
    <name evidence="5" type="ORF">IT779_01420</name>
</gene>
<accession>A0A931I4X9</accession>
<dbReference type="AlphaFoldDB" id="A0A931I4X9"/>
<keyword evidence="5" id="KW-0413">Isomerase</keyword>
<dbReference type="InterPro" id="IPR029000">
    <property type="entry name" value="Cyclophilin-like_dom_sf"/>
</dbReference>
<dbReference type="Gene3D" id="2.40.100.10">
    <property type="entry name" value="Cyclophilin-like"/>
    <property type="match status" value="1"/>
</dbReference>
<evidence type="ECO:0000256" key="1">
    <source>
        <dbReference type="ARBA" id="ARBA00002388"/>
    </source>
</evidence>
<reference evidence="5" key="1">
    <citation type="submission" date="2020-11" db="EMBL/GenBank/DDBJ databases">
        <title>Nocardia NEAU-351.nov., a novel actinomycete isolated from the cow dung.</title>
        <authorList>
            <person name="Zhang X."/>
        </authorList>
    </citation>
    <scope>NUCLEOTIDE SEQUENCE</scope>
    <source>
        <strain evidence="5">NEAU-351</strain>
    </source>
</reference>
<feature type="domain" description="PPIase cyclophilin-type" evidence="4">
    <location>
        <begin position="124"/>
        <end position="297"/>
    </location>
</feature>
<proteinExistence type="predicted"/>
<feature type="region of interest" description="Disordered" evidence="2">
    <location>
        <begin position="1"/>
        <end position="29"/>
    </location>
</feature>
<dbReference type="PANTHER" id="PTHR45625">
    <property type="entry name" value="PEPTIDYL-PROLYL CIS-TRANS ISOMERASE-RELATED"/>
    <property type="match status" value="1"/>
</dbReference>
<dbReference type="Pfam" id="PF00160">
    <property type="entry name" value="Pro_isomerase"/>
    <property type="match status" value="1"/>
</dbReference>
<evidence type="ECO:0000313" key="5">
    <source>
        <dbReference type="EMBL" id="MBH0774944.1"/>
    </source>
</evidence>
<name>A0A931I4X9_9NOCA</name>
<dbReference type="GO" id="GO:0003755">
    <property type="term" value="F:peptidyl-prolyl cis-trans isomerase activity"/>
    <property type="evidence" value="ECO:0007669"/>
    <property type="project" value="InterPro"/>
</dbReference>
<dbReference type="RefSeq" id="WP_196147280.1">
    <property type="nucleotide sequence ID" value="NZ_JADMLG010000001.1"/>
</dbReference>
<evidence type="ECO:0000259" key="4">
    <source>
        <dbReference type="PROSITE" id="PS50072"/>
    </source>
</evidence>
<evidence type="ECO:0000256" key="2">
    <source>
        <dbReference type="SAM" id="MobiDB-lite"/>
    </source>
</evidence>
<comment type="function">
    <text evidence="1">PPIases accelerate the folding of proteins. It catalyzes the cis-trans isomerization of proline imidic peptide bonds in oligopeptides.</text>
</comment>
<evidence type="ECO:0000256" key="3">
    <source>
        <dbReference type="SAM" id="Phobius"/>
    </source>
</evidence>
<feature type="region of interest" description="Disordered" evidence="2">
    <location>
        <begin position="271"/>
        <end position="299"/>
    </location>
</feature>
<keyword evidence="3" id="KW-1133">Transmembrane helix</keyword>
<dbReference type="PROSITE" id="PS50072">
    <property type="entry name" value="CSA_PPIASE_2"/>
    <property type="match status" value="1"/>
</dbReference>
<keyword evidence="3" id="KW-0472">Membrane</keyword>
<protein>
    <submittedName>
        <fullName evidence="5">Peptidylprolyl isomerase</fullName>
    </submittedName>
</protein>
<evidence type="ECO:0000313" key="6">
    <source>
        <dbReference type="Proteomes" id="UP000655751"/>
    </source>
</evidence>